<evidence type="ECO:0000256" key="1">
    <source>
        <dbReference type="SAM" id="Phobius"/>
    </source>
</evidence>
<organism evidence="2 3">
    <name type="scientific">Parvicella tangerina</name>
    <dbReference type="NCBI Taxonomy" id="2829795"/>
    <lineage>
        <taxon>Bacteria</taxon>
        <taxon>Pseudomonadati</taxon>
        <taxon>Bacteroidota</taxon>
        <taxon>Flavobacteriia</taxon>
        <taxon>Flavobacteriales</taxon>
        <taxon>Parvicellaceae</taxon>
        <taxon>Parvicella</taxon>
    </lineage>
</organism>
<protein>
    <recommendedName>
        <fullName evidence="4">Small multi-drug export protein</fullName>
    </recommendedName>
</protein>
<feature type="transmembrane region" description="Helical" evidence="1">
    <location>
        <begin position="98"/>
        <end position="124"/>
    </location>
</feature>
<dbReference type="RefSeq" id="WP_258542477.1">
    <property type="nucleotide sequence ID" value="NZ_OU015584.1"/>
</dbReference>
<sequence length="155" mass="17887">MYWDVFLWSFFLGIVKFLFVPTIIYGWYKDLDLSHWDVLLPMIAGALFGFNLFYWFAEYFMLRAKEKRLKAILAGKKKRKRNFTRLNKLVVRISRSKMGLYVLSSVGLMFMSIPIGAIVIAKFYGNKSSAYLIANATIIVVAIALTFGNKLIFAL</sequence>
<evidence type="ECO:0000313" key="3">
    <source>
        <dbReference type="Proteomes" id="UP000683507"/>
    </source>
</evidence>
<feature type="transmembrane region" description="Helical" evidence="1">
    <location>
        <begin position="130"/>
        <end position="153"/>
    </location>
</feature>
<dbReference type="Proteomes" id="UP000683507">
    <property type="component" value="Chromosome"/>
</dbReference>
<dbReference type="KEGG" id="ptan:CRYO30217_02246"/>
<proteinExistence type="predicted"/>
<feature type="transmembrane region" description="Helical" evidence="1">
    <location>
        <begin position="40"/>
        <end position="62"/>
    </location>
</feature>
<dbReference type="EMBL" id="OU015584">
    <property type="protein sequence ID" value="CAG5083620.1"/>
    <property type="molecule type" value="Genomic_DNA"/>
</dbReference>
<gene>
    <name evidence="2" type="ORF">CRYO30217_02246</name>
</gene>
<dbReference type="AlphaFoldDB" id="A0A916JNE4"/>
<keyword evidence="3" id="KW-1185">Reference proteome</keyword>
<keyword evidence="1" id="KW-0472">Membrane</keyword>
<keyword evidence="1" id="KW-1133">Transmembrane helix</keyword>
<feature type="transmembrane region" description="Helical" evidence="1">
    <location>
        <begin position="7"/>
        <end position="28"/>
    </location>
</feature>
<accession>A0A916JNE4</accession>
<reference evidence="2" key="1">
    <citation type="submission" date="2021-04" db="EMBL/GenBank/DDBJ databases">
        <authorList>
            <person name="Rodrigo-Torres L."/>
            <person name="Arahal R. D."/>
            <person name="Lucena T."/>
        </authorList>
    </citation>
    <scope>NUCLEOTIDE SEQUENCE</scope>
    <source>
        <strain evidence="2">AS29M-1</strain>
    </source>
</reference>
<evidence type="ECO:0000313" key="2">
    <source>
        <dbReference type="EMBL" id="CAG5083620.1"/>
    </source>
</evidence>
<evidence type="ECO:0008006" key="4">
    <source>
        <dbReference type="Google" id="ProtNLM"/>
    </source>
</evidence>
<name>A0A916JNE4_9FLAO</name>
<keyword evidence="1" id="KW-0812">Transmembrane</keyword>